<dbReference type="OrthoDB" id="3186698at2"/>
<reference evidence="1 2" key="1">
    <citation type="submission" date="2019-10" db="EMBL/GenBank/DDBJ databases">
        <authorList>
            <person name="Wolf R A."/>
        </authorList>
    </citation>
    <scope>NUCLEOTIDE SEQUENCE [LARGE SCALE GENOMIC DNA]</scope>
    <source>
        <strain evidence="1">Collinsella_intestinalis_DSM_13632</strain>
    </source>
</reference>
<protein>
    <submittedName>
        <fullName evidence="1">Uncharacterized protein</fullName>
    </submittedName>
</protein>
<dbReference type="EMBL" id="CABWIC010000007">
    <property type="protein sequence ID" value="VWL91610.1"/>
    <property type="molecule type" value="Genomic_DNA"/>
</dbReference>
<dbReference type="GeneID" id="77465361"/>
<sequence>MPTNDERREVAARLREPFDVLPQGGYYHASHTLFGMGLYASSEGALRLGVRRLADLIAPEERTCERGIEMFSHAYPNEIVCDSDCVSTYVFPLTCGHEVELLENKWPSYCPHCGARVINDA</sequence>
<name>A0A5K1IT99_9ACTN</name>
<dbReference type="AlphaFoldDB" id="A0A5K1IT99"/>
<dbReference type="Proteomes" id="UP000405524">
    <property type="component" value="Unassembled WGS sequence"/>
</dbReference>
<gene>
    <name evidence="1" type="ORF">JKKLCJKK_00370</name>
</gene>
<evidence type="ECO:0000313" key="2">
    <source>
        <dbReference type="Proteomes" id="UP000405524"/>
    </source>
</evidence>
<dbReference type="RefSeq" id="WP_152063105.1">
    <property type="nucleotide sequence ID" value="NZ_CABWIC010000007.1"/>
</dbReference>
<accession>A0A5K1IT99</accession>
<organism evidence="1 2">
    <name type="scientific">Collinsella intestinalis</name>
    <dbReference type="NCBI Taxonomy" id="147207"/>
    <lineage>
        <taxon>Bacteria</taxon>
        <taxon>Bacillati</taxon>
        <taxon>Actinomycetota</taxon>
        <taxon>Coriobacteriia</taxon>
        <taxon>Coriobacteriales</taxon>
        <taxon>Coriobacteriaceae</taxon>
        <taxon>Collinsella</taxon>
    </lineage>
</organism>
<proteinExistence type="predicted"/>
<evidence type="ECO:0000313" key="1">
    <source>
        <dbReference type="EMBL" id="VWL91610.1"/>
    </source>
</evidence>